<feature type="non-terminal residue" evidence="2">
    <location>
        <position position="1"/>
    </location>
</feature>
<evidence type="ECO:0000256" key="1">
    <source>
        <dbReference type="SAM" id="MobiDB-lite"/>
    </source>
</evidence>
<evidence type="ECO:0000313" key="2">
    <source>
        <dbReference type="EMBL" id="KAF4653824.1"/>
    </source>
</evidence>
<dbReference type="InterPro" id="IPR016024">
    <property type="entry name" value="ARM-type_fold"/>
</dbReference>
<sequence>MAALTNGTLPKVEGKDINLSLTAATTTPTPNGSLSSSGREEDDNMASDSASVQNQVPPAEIVDASLRSVVDQVTFVVSNRSPVETVPVSPVEAAPPKKVLPVAPIFNDCGSFTLEEMVEPMGGSRKRQSLRVGDRFFVCGEESIFAPQGGSVLADTIEEWPLPEGMDQKGIDWSVCEWEVEAVSDDPPISPAQQLAASQQLTDRFVPSWMQMQTVHPRRVVAALERSNPCMVTDKYIEQLLLQEFESSASIKYMAVCFEPYVFENLPRYCKLGDRTRAQQSREQEVAEAEFYQWIPPQGPDYTRNELYVEAKRQGRGVWNSYSSDGDFLGYAVPFYWRNAFAGVVCLDSQLKAAEMKSSERSSRVTPEASEMSTSHRHPTYLTAAEADKLADSLAQSAVNLAAHLAEQSTPLSDAGLKDLTEAHLAKDGRVFGMGVAFEPQAYANKPAWMTYASRSSRQVNGRREKEITVEEFDGASGSFYQVSEWYRSSILSSRSLWTDPYYNPHTGKTFLKTFAVPFRLQPSVTTANTESGANTGGSLSGVVRLDVEYCDALHSFFYHESATGGAAAPEEQTGTTCSTCGHDTSLAYYQHPVSATRVCVRCYSLGLYSGAEQQHYQAIEDDDSTSSVNPGSGAADIRDESSLEFVEVCDKYHLCVSRYRKFGEEVELGRYAQFRHVATGKLLCVDISVDEGDYGIYRHCLEATDCYTQGSPGTWFKVVEAEKGDWDELERIRSARRATEEASNRAARFEHSVSQDDDVFEGLPPSREVDHDKHQKMCNWAIVRKQLTTLSLASGSKASDGEDGDHQKGGRRRGRQDNAVVIESMSWGARCGPIYIRKLRSKRVTDTKKDRGRIWERAVREAVWRVDTFTEDSDALLQFRNLLQPWKEARGPIGLLVRAAVEMGALSAILKHPPSIRKGRLLSCLIPSLHTDTVNAIAIKLWKALPASIEGVAGVCTRRCFSISEAQVEKLVEVTFTTEENSLLIRGATAISSVCRKSRRAQRMVYDRICNTPAYLEKLRSSIAGELGARSLLQAQVLVGDIAQHNPEISRQLLAVLDVELQPLLQELDRAMVSCFKAEYEAPMACIAVVGLCRMILTLFVDVCEVGWSRKELASTTYVVDKDRALDQYPSGTIGITWQRQVVDRTVENMQVETAEGPRRLLDLLLAFVHRGVYQPEVNEALHAALELLHAVTVNDMYNDPKDRLCTVRELIHVASTEQFVTGTEEEVQRRVISGRKCKVEALNVLHSIKDLQLHQRVLMVVAGRGVDGIGDALLDPGLNLVEKCFNALHRTTDSNLEESLASMLLRLHATHTELKRSLLRVHYVEEGQMDLLDSVQKWTVELARILDEPEVDMLLAARASGQLRASLVPDDHTGLTKATDLYVALGVHERLLELLKIPYLGVAVWENCYSTLTTIAHATSYRTVIRRLAREFPIYLRHAEDDIRGANRLCIELLCANKELASEWYEQYVSCSLRILSQRPMAVEIQALRTLLECLDASLVDSGIRLTIAGSLCEVPNVLGDLYVAIAKGNSAVMQSLVGQLNTGNPRYYVELLDLLRVCATDDAEAVVVTDSNDVTQTTVETRRKDGRVAALLGRVLPVGNMVRLLMSCTRVGVKAALLDFIRLVHTAEAVLTVPGNMIAELMTDFTHTITGCLEAHKRQQALYAGGSAKDNGSHQGLDDGRASTVLSSCVWLGKHKELATPRAYVFKCIIPFMTSLYHTGGVIDATGRGTVVPVLRGLEVQKASAELTARLCECTDLTMEDAASITALSACLIHIVDPSHGSMVNNCTVIRCDQALVSDTLVQLERHRRLCSRPRLLRKLGATEKEIYAQSDERAHRQRITEAISWQSEAEQLNNLTNIFRDEGGHYEWDCLNKIIKVLFRTSAAARSARSVVSDQADDEPMDDDCSSLMNCQWIKSNKTKFTRLYLKVLMPLVEARRNDFVRRTGVCWMLAHLLGSHSRAILLSALKLAVVCVEGGFKKAQSQLWQQPPVTKLRFLENLRDVLRTEPQTNALHQKGGCYPGAMDLGVSSRQYVPERDHWNLLLSSLRFIKELCEGHYGDWQNGVRVPPGAGSASDCNLTIAVCDALKDSTWLIPLLN</sequence>
<comment type="caution">
    <text evidence="2">The sequence shown here is derived from an EMBL/GenBank/DDBJ whole genome shotgun (WGS) entry which is preliminary data.</text>
</comment>
<dbReference type="Pfam" id="PF22673">
    <property type="entry name" value="MCP-like_PDC_1"/>
    <property type="match status" value="1"/>
</dbReference>
<organism evidence="2 3">
    <name type="scientific">Perkinsus olseni</name>
    <name type="common">Perkinsus atlanticus</name>
    <dbReference type="NCBI Taxonomy" id="32597"/>
    <lineage>
        <taxon>Eukaryota</taxon>
        <taxon>Sar</taxon>
        <taxon>Alveolata</taxon>
        <taxon>Perkinsozoa</taxon>
        <taxon>Perkinsea</taxon>
        <taxon>Perkinsida</taxon>
        <taxon>Perkinsidae</taxon>
        <taxon>Perkinsus</taxon>
    </lineage>
</organism>
<feature type="region of interest" description="Disordered" evidence="1">
    <location>
        <begin position="20"/>
        <end position="54"/>
    </location>
</feature>
<feature type="region of interest" description="Disordered" evidence="1">
    <location>
        <begin position="794"/>
        <end position="817"/>
    </location>
</feature>
<gene>
    <name evidence="2" type="ORF">FOZ61_008653</name>
</gene>
<feature type="region of interest" description="Disordered" evidence="1">
    <location>
        <begin position="357"/>
        <end position="377"/>
    </location>
</feature>
<dbReference type="EMBL" id="JABAHT010000586">
    <property type="protein sequence ID" value="KAF4653824.1"/>
    <property type="molecule type" value="Genomic_DNA"/>
</dbReference>
<dbReference type="SUPFAM" id="SSF48371">
    <property type="entry name" value="ARM repeat"/>
    <property type="match status" value="1"/>
</dbReference>
<dbReference type="OrthoDB" id="418512at2759"/>
<protein>
    <submittedName>
        <fullName evidence="2">Uncharacterized protein</fullName>
    </submittedName>
</protein>
<accession>A0A7J6L3P1</accession>
<dbReference type="Proteomes" id="UP000570595">
    <property type="component" value="Unassembled WGS sequence"/>
</dbReference>
<dbReference type="Gene3D" id="3.30.450.20">
    <property type="entry name" value="PAS domain"/>
    <property type="match status" value="2"/>
</dbReference>
<name>A0A7J6L3P1_PEROL</name>
<evidence type="ECO:0000313" key="3">
    <source>
        <dbReference type="Proteomes" id="UP000570595"/>
    </source>
</evidence>
<reference evidence="2 3" key="1">
    <citation type="submission" date="2020-04" db="EMBL/GenBank/DDBJ databases">
        <title>Perkinsus olseni comparative genomics.</title>
        <authorList>
            <person name="Bogema D.R."/>
        </authorList>
    </citation>
    <scope>NUCLEOTIDE SEQUENCE [LARGE SCALE GENOMIC DNA]</scope>
    <source>
        <strain evidence="2">ATCC PRA-179</strain>
    </source>
</reference>
<proteinExistence type="predicted"/>